<dbReference type="GO" id="GO:0005634">
    <property type="term" value="C:nucleus"/>
    <property type="evidence" value="ECO:0007669"/>
    <property type="project" value="UniProtKB-SubCell"/>
</dbReference>
<proteinExistence type="predicted"/>
<dbReference type="SUPFAM" id="SSF90257">
    <property type="entry name" value="Myosin rod fragments"/>
    <property type="match status" value="1"/>
</dbReference>
<evidence type="ECO:0000256" key="7">
    <source>
        <dbReference type="ARBA" id="ARBA00023212"/>
    </source>
</evidence>
<dbReference type="PANTHER" id="PTHR24129:SF1">
    <property type="entry name" value="UVEAL AUTOANTIGEN WITH COILED-COIL DOMAINS AND ANKYRIN REPEATS"/>
    <property type="match status" value="1"/>
</dbReference>
<dbReference type="Gene3D" id="1.20.5.1160">
    <property type="entry name" value="Vasodilator-stimulated phosphoprotein"/>
    <property type="match status" value="1"/>
</dbReference>
<evidence type="ECO:0000256" key="11">
    <source>
        <dbReference type="SAM" id="MobiDB-lite"/>
    </source>
</evidence>
<reference evidence="13" key="1">
    <citation type="submission" date="2025-08" db="UniProtKB">
        <authorList>
            <consortium name="Ensembl"/>
        </authorList>
    </citation>
    <scope>IDENTIFICATION</scope>
</reference>
<keyword evidence="7" id="KW-0206">Cytoskeleton</keyword>
<comment type="subcellular location">
    <subcellularLocation>
        <location evidence="2">Cytoplasm</location>
        <location evidence="2">Cytoskeleton</location>
    </subcellularLocation>
    <subcellularLocation>
        <location evidence="1">Nucleus</location>
    </subcellularLocation>
</comment>
<sequence>MKSLKSRLWKQDAPGPTSPSSPTAVASTQSAEWNKYDDRLMKAAERGDVEKVSSILAKKGVHPGKLDVEGRSAFHVVASKGNLECLNAILMHGIDVATRDSAGRNALHLAAKYGHALCLQKLLQYNCPTEHVGLQGRTALHDAAMADCPSSIQLLCDHGASVNAKDIDGRTPLVLATQMCRPTICQLLIDRGADVNSRDKQNRTALMLGCEYGCRDAVEVLVKNGADLTLLDALGHDSSYYARIGDNLDILNLLKTASENTNKGKEDMLHKQGQMYTTEPQCASPGIPPHMQSRSMLRPLELSLPSQTSYSENEILKKELETLRTYYDSAKQDRLKFQNELAHKVAECKALALECERVKEDSDEQIKQLEDALKDVQKRMYESEGKVKQMQTHFLALKEHLTNEAATGSHRIIEELREQLKDLKGKYEGASAEVGKLRSQIKQSEMLVGEFKREEGRLVEENKRLQKECGTCEVELERRGRRVVELEGQLKELGAKLALSVPTEKFESMKSSLSNDINEKVKRLAEVGRDYESAQGEIRQLKRDLESVRAQHIRPEEHEQLRSRLEQKSGELGKKVSELTLKNQTLQKDVEKLHADNKLLNQQVHSLTVEMKTRYVPLRVSEEMKKSHDVNMEDLNKKLSEATQRYTEKKQEAERLLAENDKLTKNVSRLEAVFVAPEKHEKELMGLKSNIAELKKQLSELNKKCGEGQEKIRALMSENSSLKKTLSSQYVPAKTHEEVKASLNSTVEKTNRALLEAKKRFDDTSQEVSKLRDENEVLRRNLENVQNQMKADYVSLEEHSRRMSTVSQSLKEAQEANAAILADHRQGQEEIVSLHAEIKAQKKELDTIQECIKLKYAPLARLEECERKFKATEKGLKEQLSEQTHKCRQRDEEVKKGKQENERLRGDLAALQKELQDRNALAEEAREAERTLSGKADELSKQLKDLSQKYSDVKSEREKLVEEKAKQASEILAAQNLLQKQPVPLEQVEALKKSLNGTIEQLKEELRSKQRCLEREQQTVSQLQQLLENQKNSSVTLAEHLKLKEALEKEVGIMKASLREKEEESQKKTKEVSKLQTEVQTTKQALKNLETREVVDMSKYKATKNDLETQISNLNDKLASLNRKYDQACEEKVSAKDEKELLHLSIEQEIRDQKERCDKSLTTIMELQQRIQESAKQIEAKDNKITELLNDVERLKQALNGLSQLTYSSGSPTKRQSQLVDTLQQRVRDLQQQLADADRQHQEVIAIYRTHLLSAAQGHMDEDVQAALLQIIQMRQGLVC</sequence>
<evidence type="ECO:0000256" key="6">
    <source>
        <dbReference type="ARBA" id="ARBA00023054"/>
    </source>
</evidence>
<dbReference type="GO" id="GO:0005856">
    <property type="term" value="C:cytoskeleton"/>
    <property type="evidence" value="ECO:0007669"/>
    <property type="project" value="UniProtKB-SubCell"/>
</dbReference>
<evidence type="ECO:0000313" key="14">
    <source>
        <dbReference type="Proteomes" id="UP000694415"/>
    </source>
</evidence>
<keyword evidence="14" id="KW-1185">Reference proteome</keyword>
<keyword evidence="8" id="KW-0539">Nucleus</keyword>
<feature type="coiled-coil region" evidence="10">
    <location>
        <begin position="576"/>
        <end position="816"/>
    </location>
</feature>
<dbReference type="PROSITE" id="PS50088">
    <property type="entry name" value="ANK_REPEAT"/>
    <property type="match status" value="4"/>
</dbReference>
<dbReference type="InterPro" id="IPR002110">
    <property type="entry name" value="Ankyrin_rpt"/>
</dbReference>
<dbReference type="AlphaFoldDB" id="A0A8C6G4A6"/>
<feature type="repeat" description="ANK" evidence="9">
    <location>
        <begin position="168"/>
        <end position="200"/>
    </location>
</feature>
<dbReference type="Gene3D" id="1.25.40.20">
    <property type="entry name" value="Ankyrin repeat-containing domain"/>
    <property type="match status" value="2"/>
</dbReference>
<dbReference type="GeneTree" id="ENSGT00940000157475"/>
<evidence type="ECO:0000256" key="5">
    <source>
        <dbReference type="ARBA" id="ARBA00023043"/>
    </source>
</evidence>
<dbReference type="InterPro" id="IPR042420">
    <property type="entry name" value="RAI14/UACA"/>
</dbReference>
<feature type="domain" description="T-SNARE coiled-coil homology" evidence="12">
    <location>
        <begin position="1182"/>
        <end position="1244"/>
    </location>
</feature>
<evidence type="ECO:0000256" key="8">
    <source>
        <dbReference type="ARBA" id="ARBA00023242"/>
    </source>
</evidence>
<accession>A0A8C6G4A6</accession>
<protein>
    <submittedName>
        <fullName evidence="13">Uveal autoantigen with coiled-coil domains and ankyrin repeats</fullName>
    </submittedName>
</protein>
<keyword evidence="5 9" id="KW-0040">ANK repeat</keyword>
<feature type="coiled-coil region" evidence="10">
    <location>
        <begin position="313"/>
        <end position="386"/>
    </location>
</feature>
<dbReference type="InterPro" id="IPR000727">
    <property type="entry name" value="T_SNARE_dom"/>
</dbReference>
<evidence type="ECO:0000259" key="12">
    <source>
        <dbReference type="PROSITE" id="PS50192"/>
    </source>
</evidence>
<evidence type="ECO:0000256" key="4">
    <source>
        <dbReference type="ARBA" id="ARBA00022737"/>
    </source>
</evidence>
<evidence type="ECO:0000256" key="10">
    <source>
        <dbReference type="SAM" id="Coils"/>
    </source>
</evidence>
<organism evidence="13 14">
    <name type="scientific">Mus spicilegus</name>
    <name type="common">Mound-building mouse</name>
    <dbReference type="NCBI Taxonomy" id="10103"/>
    <lineage>
        <taxon>Eukaryota</taxon>
        <taxon>Metazoa</taxon>
        <taxon>Chordata</taxon>
        <taxon>Craniata</taxon>
        <taxon>Vertebrata</taxon>
        <taxon>Euteleostomi</taxon>
        <taxon>Mammalia</taxon>
        <taxon>Eutheria</taxon>
        <taxon>Euarchontoglires</taxon>
        <taxon>Glires</taxon>
        <taxon>Rodentia</taxon>
        <taxon>Myomorpha</taxon>
        <taxon>Muroidea</taxon>
        <taxon>Muridae</taxon>
        <taxon>Murinae</taxon>
        <taxon>Mus</taxon>
        <taxon>Mus</taxon>
    </lineage>
</organism>
<feature type="region of interest" description="Disordered" evidence="11">
    <location>
        <begin position="875"/>
        <end position="903"/>
    </location>
</feature>
<dbReference type="SMART" id="SM00248">
    <property type="entry name" value="ANK"/>
    <property type="match status" value="6"/>
</dbReference>
<dbReference type="PROSITE" id="PS50192">
    <property type="entry name" value="T_SNARE"/>
    <property type="match status" value="1"/>
</dbReference>
<dbReference type="GO" id="GO:0005829">
    <property type="term" value="C:cytosol"/>
    <property type="evidence" value="ECO:0007669"/>
    <property type="project" value="UniProtKB-ARBA"/>
</dbReference>
<dbReference type="SUPFAM" id="SSF48403">
    <property type="entry name" value="Ankyrin repeat"/>
    <property type="match status" value="1"/>
</dbReference>
<feature type="coiled-coil region" evidence="10">
    <location>
        <begin position="524"/>
        <end position="551"/>
    </location>
</feature>
<dbReference type="FunFam" id="1.25.40.20:FF:000083">
    <property type="entry name" value="Uveal autoantigen with coiled-coil domains and ankyrin repeats"/>
    <property type="match status" value="1"/>
</dbReference>
<feature type="repeat" description="ANK" evidence="9">
    <location>
        <begin position="69"/>
        <end position="101"/>
    </location>
</feature>
<name>A0A8C6G4A6_MUSSI</name>
<feature type="repeat" description="ANK" evidence="9">
    <location>
        <begin position="135"/>
        <end position="167"/>
    </location>
</feature>
<dbReference type="Ensembl" id="ENSMSIT00000000297.1">
    <property type="protein sequence ID" value="ENSMSIP00000000218.1"/>
    <property type="gene ID" value="ENSMSIG00000000184.1"/>
</dbReference>
<feature type="coiled-coil region" evidence="10">
    <location>
        <begin position="413"/>
        <end position="468"/>
    </location>
</feature>
<keyword evidence="3" id="KW-0963">Cytoplasm</keyword>
<dbReference type="PANTHER" id="PTHR24129">
    <property type="entry name" value="ANKYCORBIN"/>
    <property type="match status" value="1"/>
</dbReference>
<evidence type="ECO:0000256" key="1">
    <source>
        <dbReference type="ARBA" id="ARBA00004123"/>
    </source>
</evidence>
<feature type="compositionally biased region" description="Low complexity" evidence="11">
    <location>
        <begin position="13"/>
        <end position="30"/>
    </location>
</feature>
<dbReference type="PROSITE" id="PS50297">
    <property type="entry name" value="ANK_REP_REGION"/>
    <property type="match status" value="4"/>
</dbReference>
<dbReference type="PRINTS" id="PR01415">
    <property type="entry name" value="ANKYRIN"/>
</dbReference>
<dbReference type="Pfam" id="PF12796">
    <property type="entry name" value="Ank_2"/>
    <property type="match status" value="2"/>
</dbReference>
<dbReference type="Proteomes" id="UP000694415">
    <property type="component" value="Unplaced"/>
</dbReference>
<dbReference type="InterPro" id="IPR036770">
    <property type="entry name" value="Ankyrin_rpt-contain_sf"/>
</dbReference>
<reference evidence="13" key="2">
    <citation type="submission" date="2025-09" db="UniProtKB">
        <authorList>
            <consortium name="Ensembl"/>
        </authorList>
    </citation>
    <scope>IDENTIFICATION</scope>
</reference>
<keyword evidence="6 10" id="KW-0175">Coiled coil</keyword>
<feature type="region of interest" description="Disordered" evidence="11">
    <location>
        <begin position="1"/>
        <end position="30"/>
    </location>
</feature>
<evidence type="ECO:0000256" key="9">
    <source>
        <dbReference type="PROSITE-ProRule" id="PRU00023"/>
    </source>
</evidence>
<keyword evidence="4" id="KW-0677">Repeat</keyword>
<evidence type="ECO:0000256" key="2">
    <source>
        <dbReference type="ARBA" id="ARBA00004245"/>
    </source>
</evidence>
<dbReference type="GO" id="GO:0003779">
    <property type="term" value="F:actin binding"/>
    <property type="evidence" value="ECO:0007669"/>
    <property type="project" value="InterPro"/>
</dbReference>
<evidence type="ECO:0000256" key="3">
    <source>
        <dbReference type="ARBA" id="ARBA00022490"/>
    </source>
</evidence>
<feature type="repeat" description="ANK" evidence="9">
    <location>
        <begin position="201"/>
        <end position="233"/>
    </location>
</feature>
<evidence type="ECO:0000313" key="13">
    <source>
        <dbReference type="Ensembl" id="ENSMSIP00000000218.1"/>
    </source>
</evidence>